<dbReference type="SUPFAM" id="SSF53300">
    <property type="entry name" value="vWA-like"/>
    <property type="match status" value="1"/>
</dbReference>
<dbReference type="InterPro" id="IPR049319">
    <property type="entry name" value="GBS104-like_Ig"/>
</dbReference>
<protein>
    <submittedName>
        <fullName evidence="4">SpaA isopeptide-forming pilin-related protein</fullName>
    </submittedName>
</protein>
<dbReference type="InterPro" id="IPR013783">
    <property type="entry name" value="Ig-like_fold"/>
</dbReference>
<name>A0ABW4BED6_9LACO</name>
<dbReference type="Pfam" id="PF21426">
    <property type="entry name" value="GBS104-like_Ig"/>
    <property type="match status" value="1"/>
</dbReference>
<dbReference type="SMART" id="SM00327">
    <property type="entry name" value="VWA"/>
    <property type="match status" value="1"/>
</dbReference>
<sequence length="1099" mass="119036">MKAKIMHGFMVVVLLFMQLMNLGGIQTAAATTPDQIEKVITTSNALDVNVTGTVQGDQINWALSYNKKDQGELRALKVRVSTDRDATLRLAPKANQLVQAMQGQDSQPKNQWWIEKAYSRSSQNVLYYSTPKTNNRLYVAVELNRREVAQTAQPTTTTVEAADAEADPDPLQTPVDSALTDTLVGPVEVLLPLSTATEEEQAVAIDRPAANTPQTEADAANTVDAVEEKVQATQGLLSANIYAKEFADTREANPLHFRMPLNYTNDASGIYPAKAWPFSGNTNVKNHIGGNSQNNVLYSNTNVNSANANTWLDYGADKSNPEFSIRKYAKESETTNGLFDVQLDIKGNTISERHKMAIVLVLDHSGSMDGDRWTAVKTGVKDFLSAIKKADLGDVVHVGVVGYSENTDADFTVPVKSVNDNESAINTALNPKPANGTFTQRGLELGKTMLDAVKTIEDKQIILLTDGVPTFSYHVDESLRLSDNTIVGTKFTETKEGAGNTAKLSKSYTTESGHTIVDTWAATIGAARTLKLAGVKLQALGIQLGNDRTYMTKEKVRENMSKLPSIGANNQPLYEDAEKASDVTAYLRKQADGLISSYNSIIDGVVSDPLGSQFSYVSTNATVTSGTAPRPTATIADGKLTVTDLNLGKDQQVSIKYQVRINTEAEGFKADHWYQINGDTTFIAKEGTPKVNFGVPSAKAPSKVYTVKKVWNDIEGAAKQPANLQVHVAREGSTFDNAQTLTLTPNGEWTQKFTDVAYGNQGQAMKYMVTGEVGADASYVSTQNYNPNTYTLTLTNVQYGVQVEKESTDPNYLMSTDAAKTAQFTLNTYKNQDFTDPSGTGLVAGVPQGLGEGFYGIKETVAPEGFELDPTEYLFRRDSKGKWFYYGFRKEGSSISIPREISSTMNLNQVDGKYDRFELENGTLLKLVKYNEPKRNLKLVLVKKGFMDSFLPGADFALTGPETEAKTETLTSVATAAGVTAETKLFGNDAYTLTEIKAPGGYEKLDATVSIQVNAKGTNATVKVDGQTLTSNGVAVEGYSYKLSGDTLIITAVNQLAVQEMPVTGGPGLNAFIASALVLMVGATAAGLTLRYKKEQEGR</sequence>
<dbReference type="Gene3D" id="2.60.40.10">
    <property type="entry name" value="Immunoglobulins"/>
    <property type="match status" value="1"/>
</dbReference>
<dbReference type="Gene3D" id="3.40.50.410">
    <property type="entry name" value="von Willebrand factor, type A domain"/>
    <property type="match status" value="1"/>
</dbReference>
<dbReference type="EMBL" id="JBHTOA010000015">
    <property type="protein sequence ID" value="MFD1398100.1"/>
    <property type="molecule type" value="Genomic_DNA"/>
</dbReference>
<dbReference type="InterPro" id="IPR002035">
    <property type="entry name" value="VWF_A"/>
</dbReference>
<dbReference type="InterPro" id="IPR041033">
    <property type="entry name" value="SpaA_PFL_dom_1"/>
</dbReference>
<dbReference type="Pfam" id="PF00092">
    <property type="entry name" value="VWA"/>
    <property type="match status" value="1"/>
</dbReference>
<dbReference type="Gene3D" id="2.60.40.1140">
    <property type="entry name" value="Collagen-binding surface protein Cna, B-type domain"/>
    <property type="match status" value="1"/>
</dbReference>
<evidence type="ECO:0000256" key="1">
    <source>
        <dbReference type="SAM" id="Phobius"/>
    </source>
</evidence>
<keyword evidence="5" id="KW-1185">Reference proteome</keyword>
<evidence type="ECO:0000256" key="2">
    <source>
        <dbReference type="SAM" id="SignalP"/>
    </source>
</evidence>
<evidence type="ECO:0000313" key="4">
    <source>
        <dbReference type="EMBL" id="MFD1398100.1"/>
    </source>
</evidence>
<keyword evidence="2" id="KW-0732">Signal</keyword>
<feature type="transmembrane region" description="Helical" evidence="1">
    <location>
        <begin position="1069"/>
        <end position="1090"/>
    </location>
</feature>
<dbReference type="CDD" id="cd00198">
    <property type="entry name" value="vWFA"/>
    <property type="match status" value="1"/>
</dbReference>
<dbReference type="InterPro" id="IPR036465">
    <property type="entry name" value="vWFA_dom_sf"/>
</dbReference>
<feature type="signal peptide" evidence="2">
    <location>
        <begin position="1"/>
        <end position="28"/>
    </location>
</feature>
<accession>A0ABW4BED6</accession>
<keyword evidence="1" id="KW-0812">Transmembrane</keyword>
<evidence type="ECO:0000313" key="5">
    <source>
        <dbReference type="Proteomes" id="UP001597199"/>
    </source>
</evidence>
<keyword evidence="1" id="KW-1133">Transmembrane helix</keyword>
<keyword evidence="1" id="KW-0472">Membrane</keyword>
<dbReference type="SUPFAM" id="SSF49478">
    <property type="entry name" value="Cna protein B-type domain"/>
    <property type="match status" value="1"/>
</dbReference>
<dbReference type="PROSITE" id="PS50234">
    <property type="entry name" value="VWFA"/>
    <property type="match status" value="1"/>
</dbReference>
<dbReference type="Gene3D" id="2.60.40.2110">
    <property type="match status" value="1"/>
</dbReference>
<evidence type="ECO:0000259" key="3">
    <source>
        <dbReference type="PROSITE" id="PS50234"/>
    </source>
</evidence>
<gene>
    <name evidence="4" type="ORF">ACFQ41_02115</name>
</gene>
<dbReference type="Pfam" id="PF17802">
    <property type="entry name" value="SpaA"/>
    <property type="match status" value="1"/>
</dbReference>
<feature type="domain" description="VWFA" evidence="3">
    <location>
        <begin position="357"/>
        <end position="598"/>
    </location>
</feature>
<organism evidence="4 5">
    <name type="scientific">Lacticaseibacillus suilingensis</name>
    <dbReference type="NCBI Taxonomy" id="2799577"/>
    <lineage>
        <taxon>Bacteria</taxon>
        <taxon>Bacillati</taxon>
        <taxon>Bacillota</taxon>
        <taxon>Bacilli</taxon>
        <taxon>Lactobacillales</taxon>
        <taxon>Lactobacillaceae</taxon>
        <taxon>Lacticaseibacillus</taxon>
    </lineage>
</organism>
<comment type="caution">
    <text evidence="4">The sequence shown here is derived from an EMBL/GenBank/DDBJ whole genome shotgun (WGS) entry which is preliminary data.</text>
</comment>
<dbReference type="Proteomes" id="UP001597199">
    <property type="component" value="Unassembled WGS sequence"/>
</dbReference>
<feature type="chain" id="PRO_5047187231" evidence="2">
    <location>
        <begin position="29"/>
        <end position="1099"/>
    </location>
</feature>
<reference evidence="5" key="1">
    <citation type="journal article" date="2019" name="Int. J. Syst. Evol. Microbiol.">
        <title>The Global Catalogue of Microorganisms (GCM) 10K type strain sequencing project: providing services to taxonomists for standard genome sequencing and annotation.</title>
        <authorList>
            <consortium name="The Broad Institute Genomics Platform"/>
            <consortium name="The Broad Institute Genome Sequencing Center for Infectious Disease"/>
            <person name="Wu L."/>
            <person name="Ma J."/>
        </authorList>
    </citation>
    <scope>NUCLEOTIDE SEQUENCE [LARGE SCALE GENOMIC DNA]</scope>
    <source>
        <strain evidence="5">CCM 9110</strain>
    </source>
</reference>
<proteinExistence type="predicted"/>
<dbReference type="RefSeq" id="WP_204118646.1">
    <property type="nucleotide sequence ID" value="NZ_BOLV01000006.1"/>
</dbReference>